<dbReference type="Gene3D" id="3.40.50.10540">
    <property type="entry name" value="Crotonobetainyl-coa:carnitine coa-transferase, domain 1"/>
    <property type="match status" value="1"/>
</dbReference>
<dbReference type="Pfam" id="PF02515">
    <property type="entry name" value="CoA_transf_3"/>
    <property type="match status" value="1"/>
</dbReference>
<dbReference type="EMBL" id="PECM01000013">
    <property type="protein sequence ID" value="TEA00892.1"/>
    <property type="molecule type" value="Genomic_DNA"/>
</dbReference>
<comment type="caution">
    <text evidence="1">The sequence shown here is derived from an EMBL/GenBank/DDBJ whole genome shotgun (WGS) entry which is preliminary data.</text>
</comment>
<gene>
    <name evidence="1" type="primary">fldA_2</name>
    <name evidence="2" type="synonym">fldA_3</name>
    <name evidence="2" type="ORF">CCUG60883_04534</name>
    <name evidence="1" type="ORF">CCUG60885_03027</name>
</gene>
<dbReference type="PANTHER" id="PTHR48228">
    <property type="entry name" value="SUCCINYL-COA--D-CITRAMALATE COA-TRANSFERASE"/>
    <property type="match status" value="1"/>
</dbReference>
<name>A0A4R8SEF9_9MYCO</name>
<evidence type="ECO:0000313" key="2">
    <source>
        <dbReference type="EMBL" id="TEA00892.1"/>
    </source>
</evidence>
<accession>A0A4R8SEF9</accession>
<dbReference type="InterPro" id="IPR003673">
    <property type="entry name" value="CoA-Trfase_fam_III"/>
</dbReference>
<evidence type="ECO:0000313" key="3">
    <source>
        <dbReference type="Proteomes" id="UP000294844"/>
    </source>
</evidence>
<dbReference type="SUPFAM" id="SSF89796">
    <property type="entry name" value="CoA-transferase family III (CaiB/BaiF)"/>
    <property type="match status" value="2"/>
</dbReference>
<organism evidence="1 4">
    <name type="scientific">Mycobacteroides salmoniphilum</name>
    <dbReference type="NCBI Taxonomy" id="404941"/>
    <lineage>
        <taxon>Bacteria</taxon>
        <taxon>Bacillati</taxon>
        <taxon>Actinomycetota</taxon>
        <taxon>Actinomycetes</taxon>
        <taxon>Mycobacteriales</taxon>
        <taxon>Mycobacteriaceae</taxon>
        <taxon>Mycobacteroides</taxon>
    </lineage>
</organism>
<dbReference type="AlphaFoldDB" id="A0A4R8SEF9"/>
<dbReference type="GO" id="GO:0043785">
    <property type="term" value="F:cinnamoyl-CoA:phenyllactate CoA-transferase activity"/>
    <property type="evidence" value="ECO:0007669"/>
    <property type="project" value="UniProtKB-EC"/>
</dbReference>
<dbReference type="OrthoDB" id="9058532at2"/>
<evidence type="ECO:0000313" key="4">
    <source>
        <dbReference type="Proteomes" id="UP000295685"/>
    </source>
</evidence>
<dbReference type="PANTHER" id="PTHR48228:SF4">
    <property type="entry name" value="BLR3030 PROTEIN"/>
    <property type="match status" value="1"/>
</dbReference>
<dbReference type="EMBL" id="PECK01000004">
    <property type="protein sequence ID" value="TDZ94560.1"/>
    <property type="molecule type" value="Genomic_DNA"/>
</dbReference>
<dbReference type="Proteomes" id="UP000294844">
    <property type="component" value="Unassembled WGS sequence"/>
</dbReference>
<reference evidence="3 4" key="1">
    <citation type="journal article" date="2019" name="Sci. Rep.">
        <title>Extended insight into the Mycobacterium chelonae-abscessus complex through whole genome sequencing of Mycobacterium salmoniphilum outbreak and Mycobacterium salmoniphilum-like strains.</title>
        <authorList>
            <person name="Behra P.R.K."/>
            <person name="Das S."/>
            <person name="Pettersson B.M.F."/>
            <person name="Shirreff L."/>
            <person name="DuCote T."/>
            <person name="Jacobsson K.G."/>
            <person name="Ennis D.G."/>
            <person name="Kirsebom L.A."/>
        </authorList>
    </citation>
    <scope>NUCLEOTIDE SEQUENCE [LARGE SCALE GENOMIC DNA]</scope>
    <source>
        <strain evidence="2 3">CCUG 60883</strain>
        <strain evidence="1 4">CCUG 60885</strain>
    </source>
</reference>
<dbReference type="InterPro" id="IPR050509">
    <property type="entry name" value="CoA-transferase_III"/>
</dbReference>
<sequence length="498" mass="54226">MSLDKELKHVLASPATSDDYDLHEQLEKLLNDVGLASSDSGGSIRFIGSDPIIPSFARYGAASALPLVARAVAIAKIWQLRGGPGQDIEVDLRRAIRRFAAFYEFRWETLNGVAGAGGLGGWETLSRFFTPTRDDRWVSLVNPYPRLGAAAATLLDCPPDHKRVQAAVLKWDARDLEEAAGAAGVVMPMVRSFEEFMAEEQYRALTELPLIEIRKIGDSAPEPLPWGGRAPLDGIRALGMGNALAGATVGRSLALHGADVLNIWRPHQLELELWYINGQTGVRSTILDPADTVDAQRIRSLAKEADIFYANRRPGYLERHGLSAEDLAELRPGIIYGANSAYGRTGPWANRVGFDVAAGTVTGFYEHEGEHGVPATTPVIGIVNDNIVAWLLSLGITAALIRRAEEGGSYRIDVSLARTALWMQSLGIFDKEYARETAGSAPAHTLLVPEQFRVETPLGHYVGVTEQVRMSRTPGFYRHVLLARGSCPPEWLDSQGSA</sequence>
<dbReference type="Proteomes" id="UP000295685">
    <property type="component" value="Unassembled WGS sequence"/>
</dbReference>
<keyword evidence="1" id="KW-0808">Transferase</keyword>
<proteinExistence type="predicted"/>
<evidence type="ECO:0000313" key="1">
    <source>
        <dbReference type="EMBL" id="TDZ94560.1"/>
    </source>
</evidence>
<dbReference type="RefSeq" id="WP_134147319.1">
    <property type="nucleotide sequence ID" value="NZ_PECK01000004.1"/>
</dbReference>
<dbReference type="InterPro" id="IPR023606">
    <property type="entry name" value="CoA-Trfase_III_dom_1_sf"/>
</dbReference>
<protein>
    <submittedName>
        <fullName evidence="1">E-cinnamoyl-CoA:R-phenyllactate CoA transferase</fullName>
        <ecNumber evidence="1">2.8.3.17</ecNumber>
    </submittedName>
</protein>
<dbReference type="EC" id="2.8.3.17" evidence="1"/>
<keyword evidence="3" id="KW-1185">Reference proteome</keyword>